<gene>
    <name evidence="3" type="ORF">FDP41_008793</name>
</gene>
<dbReference type="GO" id="GO:0003824">
    <property type="term" value="F:catalytic activity"/>
    <property type="evidence" value="ECO:0007669"/>
    <property type="project" value="InterPro"/>
</dbReference>
<dbReference type="Gene3D" id="3.90.1300.10">
    <property type="entry name" value="Amidase signature (AS) domain"/>
    <property type="match status" value="1"/>
</dbReference>
<dbReference type="SUPFAM" id="SSF75304">
    <property type="entry name" value="Amidase signature (AS) enzymes"/>
    <property type="match status" value="1"/>
</dbReference>
<organism evidence="3 4">
    <name type="scientific">Naegleria fowleri</name>
    <name type="common">Brain eating amoeba</name>
    <dbReference type="NCBI Taxonomy" id="5763"/>
    <lineage>
        <taxon>Eukaryota</taxon>
        <taxon>Discoba</taxon>
        <taxon>Heterolobosea</taxon>
        <taxon>Tetramitia</taxon>
        <taxon>Eutetramitia</taxon>
        <taxon>Vahlkampfiidae</taxon>
        <taxon>Naegleria</taxon>
    </lineage>
</organism>
<dbReference type="VEuPathDB" id="AmoebaDB:NF0095170"/>
<name>A0A6A5BEL8_NAEFO</name>
<dbReference type="InterPro" id="IPR036928">
    <property type="entry name" value="AS_sf"/>
</dbReference>
<keyword evidence="4" id="KW-1185">Reference proteome</keyword>
<comment type="caution">
    <text evidence="3">The sequence shown here is derived from an EMBL/GenBank/DDBJ whole genome shotgun (WGS) entry which is preliminary data.</text>
</comment>
<evidence type="ECO:0000313" key="3">
    <source>
        <dbReference type="EMBL" id="KAF0972941.1"/>
    </source>
</evidence>
<dbReference type="EMBL" id="VFQX01000064">
    <property type="protein sequence ID" value="KAF0972941.1"/>
    <property type="molecule type" value="Genomic_DNA"/>
</dbReference>
<dbReference type="GeneID" id="68116011"/>
<dbReference type="RefSeq" id="XP_044557655.1">
    <property type="nucleotide sequence ID" value="XM_044712684.1"/>
</dbReference>
<evidence type="ECO:0000313" key="4">
    <source>
        <dbReference type="Proteomes" id="UP000444721"/>
    </source>
</evidence>
<dbReference type="AlphaFoldDB" id="A0A6A5BEL8"/>
<dbReference type="Pfam" id="PF01425">
    <property type="entry name" value="Amidase"/>
    <property type="match status" value="1"/>
</dbReference>
<dbReference type="OrthoDB" id="566138at2759"/>
<dbReference type="VEuPathDB" id="AmoebaDB:NfTy_010440"/>
<dbReference type="InterPro" id="IPR020556">
    <property type="entry name" value="Amidase_CS"/>
</dbReference>
<feature type="domain" description="Amidase" evidence="2">
    <location>
        <begin position="177"/>
        <end position="616"/>
    </location>
</feature>
<proteinExistence type="inferred from homology"/>
<dbReference type="InterPro" id="IPR023631">
    <property type="entry name" value="Amidase_dom"/>
</dbReference>
<accession>A0A6A5BEL8</accession>
<reference evidence="3 4" key="1">
    <citation type="journal article" date="2019" name="Sci. Rep.">
        <title>Nanopore sequencing improves the draft genome of the human pathogenic amoeba Naegleria fowleri.</title>
        <authorList>
            <person name="Liechti N."/>
            <person name="Schurch N."/>
            <person name="Bruggmann R."/>
            <person name="Wittwer M."/>
        </authorList>
    </citation>
    <scope>NUCLEOTIDE SEQUENCE [LARGE SCALE GENOMIC DNA]</scope>
    <source>
        <strain evidence="3 4">ATCC 30894</strain>
    </source>
</reference>
<dbReference type="InterPro" id="IPR000120">
    <property type="entry name" value="Amidase"/>
</dbReference>
<dbReference type="Proteomes" id="UP000444721">
    <property type="component" value="Unassembled WGS sequence"/>
</dbReference>
<dbReference type="PROSITE" id="PS00571">
    <property type="entry name" value="AMIDASES"/>
    <property type="match status" value="1"/>
</dbReference>
<dbReference type="PANTHER" id="PTHR11895">
    <property type="entry name" value="TRANSAMIDASE"/>
    <property type="match status" value="1"/>
</dbReference>
<dbReference type="PANTHER" id="PTHR11895:SF67">
    <property type="entry name" value="AMIDASE DOMAIN-CONTAINING PROTEIN"/>
    <property type="match status" value="1"/>
</dbReference>
<dbReference type="OMA" id="PGWHIDG"/>
<evidence type="ECO:0000256" key="1">
    <source>
        <dbReference type="ARBA" id="ARBA00009199"/>
    </source>
</evidence>
<evidence type="ECO:0000259" key="2">
    <source>
        <dbReference type="Pfam" id="PF01425"/>
    </source>
</evidence>
<comment type="similarity">
    <text evidence="1">Belongs to the amidase family.</text>
</comment>
<sequence>MFLLTIAALGVVAFLGYHAYDTFVGRKRTNIKDLLQNRKYEIRSVEAPKLTGALFWFFVTLMEYSPLGDLVVPFIMKSSNFSLLDELSVYNAPKLYPIPERNEQEQLKDWKHAQDHDGMSIQEIQKKEIERILNEYYDQCSDEQSSSPSVWKSLTRFHRLYKEKKTTPLKVAQNILDAIKKGDSLNPPLCAVIKYDADLLLKQAKESTERYEAGKEISVFDGVPVTIKDELDLAGFTSSKGMKVTEYSDHVITLEEENNICKSLRALGAIFVGKANQNEIGICPRGMNLNFGSARNPFNMKCDTGGSSSGGGACVASGLVPLSIGTDGGGSVRVPASFCGLYGLKPTHFRVSNHQHSAPVAFSTCVAGPLTSSAIDLTLSFAAIAGRRENDAFSWSQPRDLRLSEIRLADKNFYSLEGQKIGIDNAYFNDVKDQRIVKLCRDFIENVFCKVYGAKVDDSIFTPLLEPSRVSHLVCIASEMRNGMKDYGYFEYSKRSLLCPETRMSLLSQKYISSSQLITAQRIRSHQMEEFEKIFQNVNVYATPTIAGVTPEFVNEQVMKGGYGVSDYDVLSQIMKFIFISNFCGFPSITIPIGFIDGKPVGLQLMSKHWDEVTLLKYALLAEKYTEKKNPEMLFEIL</sequence>
<protein>
    <recommendedName>
        <fullName evidence="2">Amidase domain-containing protein</fullName>
    </recommendedName>
</protein>
<dbReference type="VEuPathDB" id="AmoebaDB:FDP41_008793"/>